<dbReference type="GO" id="GO:0005886">
    <property type="term" value="C:plasma membrane"/>
    <property type="evidence" value="ECO:0007669"/>
    <property type="project" value="UniProtKB-SubCell"/>
</dbReference>
<evidence type="ECO:0000256" key="2">
    <source>
        <dbReference type="ARBA" id="ARBA00007935"/>
    </source>
</evidence>
<dbReference type="Proteomes" id="UP000242469">
    <property type="component" value="Unassembled WGS sequence"/>
</dbReference>
<dbReference type="RefSeq" id="WP_091822159.1">
    <property type="nucleotide sequence ID" value="NZ_FNRJ01000001.1"/>
</dbReference>
<feature type="transmembrane region" description="Helical" evidence="8">
    <location>
        <begin position="312"/>
        <end position="332"/>
    </location>
</feature>
<dbReference type="OrthoDB" id="9055647at2"/>
<feature type="transmembrane region" description="Helical" evidence="8">
    <location>
        <begin position="123"/>
        <end position="142"/>
    </location>
</feature>
<protein>
    <submittedName>
        <fullName evidence="9">Iron complex transport system permease protein</fullName>
    </submittedName>
</protein>
<comment type="similarity">
    <text evidence="2">Belongs to the binding-protein-dependent transport system permease family. FecCD subfamily.</text>
</comment>
<evidence type="ECO:0000256" key="1">
    <source>
        <dbReference type="ARBA" id="ARBA00004651"/>
    </source>
</evidence>
<dbReference type="CDD" id="cd06550">
    <property type="entry name" value="TM_ABC_iron-siderophores_like"/>
    <property type="match status" value="1"/>
</dbReference>
<keyword evidence="7 8" id="KW-0472">Membrane</keyword>
<evidence type="ECO:0000313" key="9">
    <source>
        <dbReference type="EMBL" id="SEA06109.1"/>
    </source>
</evidence>
<evidence type="ECO:0000256" key="3">
    <source>
        <dbReference type="ARBA" id="ARBA00022448"/>
    </source>
</evidence>
<feature type="transmembrane region" description="Helical" evidence="8">
    <location>
        <begin position="98"/>
        <end position="117"/>
    </location>
</feature>
<dbReference type="PANTHER" id="PTHR30472:SF70">
    <property type="entry name" value="MOLYBDATE IMPORT SYSTEM PERMEASE PROTEIN MOLB"/>
    <property type="match status" value="1"/>
</dbReference>
<feature type="transmembrane region" description="Helical" evidence="8">
    <location>
        <begin position="246"/>
        <end position="275"/>
    </location>
</feature>
<keyword evidence="3" id="KW-0813">Transport</keyword>
<dbReference type="Gene3D" id="1.10.3470.10">
    <property type="entry name" value="ABC transporter involved in vitamin B12 uptake, BtuC"/>
    <property type="match status" value="1"/>
</dbReference>
<dbReference type="GO" id="GO:0033214">
    <property type="term" value="P:siderophore-iron import into cell"/>
    <property type="evidence" value="ECO:0007669"/>
    <property type="project" value="TreeGrafter"/>
</dbReference>
<evidence type="ECO:0000256" key="6">
    <source>
        <dbReference type="ARBA" id="ARBA00022989"/>
    </source>
</evidence>
<dbReference type="FunFam" id="1.10.3470.10:FF:000001">
    <property type="entry name" value="Vitamin B12 ABC transporter permease BtuC"/>
    <property type="match status" value="1"/>
</dbReference>
<feature type="transmembrane region" description="Helical" evidence="8">
    <location>
        <begin position="68"/>
        <end position="86"/>
    </location>
</feature>
<dbReference type="InterPro" id="IPR037294">
    <property type="entry name" value="ABC_BtuC-like"/>
</dbReference>
<reference evidence="10" key="1">
    <citation type="submission" date="2016-10" db="EMBL/GenBank/DDBJ databases">
        <authorList>
            <person name="Varghese N."/>
            <person name="Submissions S."/>
        </authorList>
    </citation>
    <scope>NUCLEOTIDE SEQUENCE [LARGE SCALE GENOMIC DNA]</scope>
    <source>
        <strain evidence="10">DSM 11526</strain>
    </source>
</reference>
<keyword evidence="4" id="KW-1003">Cell membrane</keyword>
<comment type="subcellular location">
    <subcellularLocation>
        <location evidence="1">Cell membrane</location>
        <topology evidence="1">Multi-pass membrane protein</topology>
    </subcellularLocation>
</comment>
<feature type="transmembrane region" description="Helical" evidence="8">
    <location>
        <begin position="204"/>
        <end position="226"/>
    </location>
</feature>
<dbReference type="STRING" id="1122198.SAMN02745729_101360"/>
<keyword evidence="6 8" id="KW-1133">Transmembrane helix</keyword>
<evidence type="ECO:0000256" key="8">
    <source>
        <dbReference type="SAM" id="Phobius"/>
    </source>
</evidence>
<dbReference type="AlphaFoldDB" id="A0A1H3Y381"/>
<feature type="transmembrane region" description="Helical" evidence="8">
    <location>
        <begin position="154"/>
        <end position="175"/>
    </location>
</feature>
<evidence type="ECO:0000313" key="10">
    <source>
        <dbReference type="Proteomes" id="UP000242469"/>
    </source>
</evidence>
<feature type="transmembrane region" description="Helical" evidence="8">
    <location>
        <begin position="287"/>
        <end position="306"/>
    </location>
</feature>
<keyword evidence="5 8" id="KW-0812">Transmembrane</keyword>
<evidence type="ECO:0000256" key="7">
    <source>
        <dbReference type="ARBA" id="ARBA00023136"/>
    </source>
</evidence>
<sequence length="341" mass="35377">MNQRTLPLPLVTMALFLLMLVVMVLALGTGRYLIAPETVGHILLAPLLGVGDWSPIEQRVVEQVRLPRILLAAVIGAGLAGAGAALQSVFRNPLAEPQLLGVSSGAAFGGVLAFLFAGDGWPVVIGALVFGLISLVAVFWLAGGKQARGSGTVLLVLAGIVVSAVFASGVSLVKLVADPQNQLPAIVFWLMGSLSAADSAKLMLALPCTGISLALLYSLRFHLMALSVGDRDARALGVPVRRARTLALLAVGLIAASSVAVCGVVGWVGLVVPHLVRMAFGTDHRSFMLNTLLAGAIYLVLVDTLARSVSEVEIPLGVLTALLGAPLFAFLVRRLGRSLHG</sequence>
<organism evidence="9 10">
    <name type="scientific">Marinobacterium iners DSM 11526</name>
    <dbReference type="NCBI Taxonomy" id="1122198"/>
    <lineage>
        <taxon>Bacteria</taxon>
        <taxon>Pseudomonadati</taxon>
        <taxon>Pseudomonadota</taxon>
        <taxon>Gammaproteobacteria</taxon>
        <taxon>Oceanospirillales</taxon>
        <taxon>Oceanospirillaceae</taxon>
        <taxon>Marinobacterium</taxon>
    </lineage>
</organism>
<evidence type="ECO:0000256" key="4">
    <source>
        <dbReference type="ARBA" id="ARBA00022475"/>
    </source>
</evidence>
<proteinExistence type="inferred from homology"/>
<name>A0A1H3Y381_9GAMM</name>
<evidence type="ECO:0000256" key="5">
    <source>
        <dbReference type="ARBA" id="ARBA00022692"/>
    </source>
</evidence>
<keyword evidence="10" id="KW-1185">Reference proteome</keyword>
<dbReference type="PANTHER" id="PTHR30472">
    <property type="entry name" value="FERRIC ENTEROBACTIN TRANSPORT SYSTEM PERMEASE PROTEIN"/>
    <property type="match status" value="1"/>
</dbReference>
<dbReference type="EMBL" id="FNRJ01000001">
    <property type="protein sequence ID" value="SEA06109.1"/>
    <property type="molecule type" value="Genomic_DNA"/>
</dbReference>
<dbReference type="InterPro" id="IPR000522">
    <property type="entry name" value="ABC_transptr_permease_BtuC"/>
</dbReference>
<dbReference type="SUPFAM" id="SSF81345">
    <property type="entry name" value="ABC transporter involved in vitamin B12 uptake, BtuC"/>
    <property type="match status" value="1"/>
</dbReference>
<dbReference type="GO" id="GO:0022857">
    <property type="term" value="F:transmembrane transporter activity"/>
    <property type="evidence" value="ECO:0007669"/>
    <property type="project" value="InterPro"/>
</dbReference>
<accession>A0A1H3Y381</accession>
<feature type="transmembrane region" description="Helical" evidence="8">
    <location>
        <begin position="6"/>
        <end position="27"/>
    </location>
</feature>
<dbReference type="Pfam" id="PF01032">
    <property type="entry name" value="FecCD"/>
    <property type="match status" value="1"/>
</dbReference>
<gene>
    <name evidence="9" type="ORF">SAMN02745729_101360</name>
</gene>